<feature type="compositionally biased region" description="Low complexity" evidence="1">
    <location>
        <begin position="96"/>
        <end position="105"/>
    </location>
</feature>
<reference evidence="2" key="2">
    <citation type="submission" date="2015-06" db="UniProtKB">
        <authorList>
            <consortium name="EnsemblPlants"/>
        </authorList>
    </citation>
    <scope>IDENTIFICATION</scope>
</reference>
<keyword evidence="3" id="KW-1185">Reference proteome</keyword>
<dbReference type="Proteomes" id="UP000008022">
    <property type="component" value="Unassembled WGS sequence"/>
</dbReference>
<feature type="compositionally biased region" description="Basic residues" evidence="1">
    <location>
        <begin position="106"/>
        <end position="121"/>
    </location>
</feature>
<proteinExistence type="predicted"/>
<dbReference type="AlphaFoldDB" id="A0A0E0QX24"/>
<protein>
    <submittedName>
        <fullName evidence="2">Uncharacterized protein</fullName>
    </submittedName>
</protein>
<evidence type="ECO:0000313" key="2">
    <source>
        <dbReference type="EnsemblPlants" id="ORUFI10G04710.1"/>
    </source>
</evidence>
<dbReference type="EnsemblPlants" id="ORUFI10G04710.1">
    <property type="protein sequence ID" value="ORUFI10G04710.1"/>
    <property type="gene ID" value="ORUFI10G04710"/>
</dbReference>
<organism evidence="2 3">
    <name type="scientific">Oryza rufipogon</name>
    <name type="common">Brownbeard rice</name>
    <name type="synonym">Asian wild rice</name>
    <dbReference type="NCBI Taxonomy" id="4529"/>
    <lineage>
        <taxon>Eukaryota</taxon>
        <taxon>Viridiplantae</taxon>
        <taxon>Streptophyta</taxon>
        <taxon>Embryophyta</taxon>
        <taxon>Tracheophyta</taxon>
        <taxon>Spermatophyta</taxon>
        <taxon>Magnoliopsida</taxon>
        <taxon>Liliopsida</taxon>
        <taxon>Poales</taxon>
        <taxon>Poaceae</taxon>
        <taxon>BOP clade</taxon>
        <taxon>Oryzoideae</taxon>
        <taxon>Oryzeae</taxon>
        <taxon>Oryzinae</taxon>
        <taxon>Oryza</taxon>
    </lineage>
</organism>
<accession>A0A0E0QX24</accession>
<feature type="region of interest" description="Disordered" evidence="1">
    <location>
        <begin position="25"/>
        <end position="65"/>
    </location>
</feature>
<sequence length="179" mass="19386">MPEDKLTAAMVAAVSPLAHSLHPCRFTREEGGAGSADAPPATAPDPRRRSRIHAHGAQSGGQIRRRIASRPQSPIDAAHANIAPVLAPQHHRIRRSSSSSLLSSPNHHRCSSSSPSHHRNRLAATPHPLITVAVPPLCTRNHKSSLIRKMWRGRGKSGWTVSMMGIRNIYIPDRGSMSS</sequence>
<dbReference type="HOGENOM" id="CLU_1505796_0_0_1"/>
<feature type="region of interest" description="Disordered" evidence="1">
    <location>
        <begin position="84"/>
        <end position="121"/>
    </location>
</feature>
<evidence type="ECO:0000256" key="1">
    <source>
        <dbReference type="SAM" id="MobiDB-lite"/>
    </source>
</evidence>
<evidence type="ECO:0000313" key="3">
    <source>
        <dbReference type="Proteomes" id="UP000008022"/>
    </source>
</evidence>
<reference evidence="3" key="1">
    <citation type="submission" date="2013-06" db="EMBL/GenBank/DDBJ databases">
        <authorList>
            <person name="Zhao Q."/>
        </authorList>
    </citation>
    <scope>NUCLEOTIDE SEQUENCE</scope>
    <source>
        <strain evidence="3">cv. W1943</strain>
    </source>
</reference>
<name>A0A0E0QX24_ORYRU</name>
<dbReference type="Gramene" id="ORUFI10G04710.1">
    <property type="protein sequence ID" value="ORUFI10G04710.1"/>
    <property type="gene ID" value="ORUFI10G04710"/>
</dbReference>